<sequence>NGLELYLQENKVERPSYEDVYQWLLDDWAIEPYVKLWVEKSCRSSLCPYLDWQGNSDIAGVGVRWSLISVYLPILLAIRFDWVPESASRLSVVSKTLLAVQHSTSTFLNASFVFSMSMLVAALVSFAQHASTEREDWASKTEIRKWSTLTESAWALSILLPISSVLPVVLLHLGASNILRRVQGRKILWASVAVLISVVVALNCAYRPDSWYHDDEQTRFEDDCLDRYMEYIPLIVRLTWSLAGLLVLGITGYVIASLVFTLRNWPAPAWWIRISRPLWFMTIAMTFCAMWLCLGWLMYFQRQLSKARAGGDDNKDAEWSFGQILALATWVPFLVEFVYLLWEEPSEALSGRLMDPYEVVETSKKPEAFELRR</sequence>
<keyword evidence="3" id="KW-1185">Reference proteome</keyword>
<keyword evidence="1" id="KW-0812">Transmembrane</keyword>
<proteinExistence type="predicted"/>
<feature type="transmembrane region" description="Helical" evidence="1">
    <location>
        <begin position="278"/>
        <end position="299"/>
    </location>
</feature>
<feature type="non-terminal residue" evidence="2">
    <location>
        <position position="373"/>
    </location>
</feature>
<organism evidence="2 3">
    <name type="scientific">Decorospora gaudefroyi</name>
    <dbReference type="NCBI Taxonomy" id="184978"/>
    <lineage>
        <taxon>Eukaryota</taxon>
        <taxon>Fungi</taxon>
        <taxon>Dikarya</taxon>
        <taxon>Ascomycota</taxon>
        <taxon>Pezizomycotina</taxon>
        <taxon>Dothideomycetes</taxon>
        <taxon>Pleosporomycetidae</taxon>
        <taxon>Pleosporales</taxon>
        <taxon>Pleosporineae</taxon>
        <taxon>Pleosporaceae</taxon>
        <taxon>Decorospora</taxon>
    </lineage>
</organism>
<accession>A0A6A5JY68</accession>
<keyword evidence="1" id="KW-1133">Transmembrane helix</keyword>
<feature type="transmembrane region" description="Helical" evidence="1">
    <location>
        <begin position="107"/>
        <end position="127"/>
    </location>
</feature>
<dbReference type="EMBL" id="ML975561">
    <property type="protein sequence ID" value="KAF1828370.1"/>
    <property type="molecule type" value="Genomic_DNA"/>
</dbReference>
<dbReference type="OrthoDB" id="4582561at2759"/>
<feature type="transmembrane region" description="Helical" evidence="1">
    <location>
        <begin position="319"/>
        <end position="342"/>
    </location>
</feature>
<evidence type="ECO:0000313" key="3">
    <source>
        <dbReference type="Proteomes" id="UP000800040"/>
    </source>
</evidence>
<protein>
    <submittedName>
        <fullName evidence="2">Uncharacterized protein</fullName>
    </submittedName>
</protein>
<feature type="transmembrane region" description="Helical" evidence="1">
    <location>
        <begin position="238"/>
        <end position="262"/>
    </location>
</feature>
<dbReference type="AlphaFoldDB" id="A0A6A5JY68"/>
<name>A0A6A5JY68_9PLEO</name>
<keyword evidence="1" id="KW-0472">Membrane</keyword>
<reference evidence="2" key="1">
    <citation type="submission" date="2020-01" db="EMBL/GenBank/DDBJ databases">
        <authorList>
            <consortium name="DOE Joint Genome Institute"/>
            <person name="Haridas S."/>
            <person name="Albert R."/>
            <person name="Binder M."/>
            <person name="Bloem J."/>
            <person name="Labutti K."/>
            <person name="Salamov A."/>
            <person name="Andreopoulos B."/>
            <person name="Baker S.E."/>
            <person name="Barry K."/>
            <person name="Bills G."/>
            <person name="Bluhm B.H."/>
            <person name="Cannon C."/>
            <person name="Castanera R."/>
            <person name="Culley D.E."/>
            <person name="Daum C."/>
            <person name="Ezra D."/>
            <person name="Gonzalez J.B."/>
            <person name="Henrissat B."/>
            <person name="Kuo A."/>
            <person name="Liang C."/>
            <person name="Lipzen A."/>
            <person name="Lutzoni F."/>
            <person name="Magnuson J."/>
            <person name="Mondo S."/>
            <person name="Nolan M."/>
            <person name="Ohm R."/>
            <person name="Pangilinan J."/>
            <person name="Park H.-J."/>
            <person name="Ramirez L."/>
            <person name="Alfaro M."/>
            <person name="Sun H."/>
            <person name="Tritt A."/>
            <person name="Yoshinaga Y."/>
            <person name="Zwiers L.-H."/>
            <person name="Turgeon B.G."/>
            <person name="Goodwin S.B."/>
            <person name="Spatafora J.W."/>
            <person name="Crous P.W."/>
            <person name="Grigoriev I.V."/>
        </authorList>
    </citation>
    <scope>NUCLEOTIDE SEQUENCE</scope>
    <source>
        <strain evidence="2">P77</strain>
    </source>
</reference>
<evidence type="ECO:0000256" key="1">
    <source>
        <dbReference type="SAM" id="Phobius"/>
    </source>
</evidence>
<feature type="transmembrane region" description="Helical" evidence="1">
    <location>
        <begin position="154"/>
        <end position="175"/>
    </location>
</feature>
<gene>
    <name evidence="2" type="ORF">BDW02DRAFT_466171</name>
</gene>
<feature type="non-terminal residue" evidence="2">
    <location>
        <position position="1"/>
    </location>
</feature>
<dbReference type="Proteomes" id="UP000800040">
    <property type="component" value="Unassembled WGS sequence"/>
</dbReference>
<evidence type="ECO:0000313" key="2">
    <source>
        <dbReference type="EMBL" id="KAF1828370.1"/>
    </source>
</evidence>
<feature type="transmembrane region" description="Helical" evidence="1">
    <location>
        <begin position="187"/>
        <end position="206"/>
    </location>
</feature>